<evidence type="ECO:0000256" key="1">
    <source>
        <dbReference type="SAM" id="MobiDB-lite"/>
    </source>
</evidence>
<reference evidence="2" key="1">
    <citation type="journal article" date="2023" name="Mol. Phylogenet. Evol.">
        <title>Genome-scale phylogeny and comparative genomics of the fungal order Sordariales.</title>
        <authorList>
            <person name="Hensen N."/>
            <person name="Bonometti L."/>
            <person name="Westerberg I."/>
            <person name="Brannstrom I.O."/>
            <person name="Guillou S."/>
            <person name="Cros-Aarteil S."/>
            <person name="Calhoun S."/>
            <person name="Haridas S."/>
            <person name="Kuo A."/>
            <person name="Mondo S."/>
            <person name="Pangilinan J."/>
            <person name="Riley R."/>
            <person name="LaButti K."/>
            <person name="Andreopoulos B."/>
            <person name="Lipzen A."/>
            <person name="Chen C."/>
            <person name="Yan M."/>
            <person name="Daum C."/>
            <person name="Ng V."/>
            <person name="Clum A."/>
            <person name="Steindorff A."/>
            <person name="Ohm R.A."/>
            <person name="Martin F."/>
            <person name="Silar P."/>
            <person name="Natvig D.O."/>
            <person name="Lalanne C."/>
            <person name="Gautier V."/>
            <person name="Ament-Velasquez S.L."/>
            <person name="Kruys A."/>
            <person name="Hutchinson M.I."/>
            <person name="Powell A.J."/>
            <person name="Barry K."/>
            <person name="Miller A.N."/>
            <person name="Grigoriev I.V."/>
            <person name="Debuchy R."/>
            <person name="Gladieux P."/>
            <person name="Hiltunen Thoren M."/>
            <person name="Johannesson H."/>
        </authorList>
    </citation>
    <scope>NUCLEOTIDE SEQUENCE</scope>
    <source>
        <strain evidence="2">CBS 560.94</strain>
    </source>
</reference>
<reference evidence="2" key="2">
    <citation type="submission" date="2023-06" db="EMBL/GenBank/DDBJ databases">
        <authorList>
            <consortium name="Lawrence Berkeley National Laboratory"/>
            <person name="Haridas S."/>
            <person name="Hensen N."/>
            <person name="Bonometti L."/>
            <person name="Westerberg I."/>
            <person name="Brannstrom I.O."/>
            <person name="Guillou S."/>
            <person name="Cros-Aarteil S."/>
            <person name="Calhoun S."/>
            <person name="Kuo A."/>
            <person name="Mondo S."/>
            <person name="Pangilinan J."/>
            <person name="Riley R."/>
            <person name="Labutti K."/>
            <person name="Andreopoulos B."/>
            <person name="Lipzen A."/>
            <person name="Chen C."/>
            <person name="Yanf M."/>
            <person name="Daum C."/>
            <person name="Ng V."/>
            <person name="Clum A."/>
            <person name="Steindorff A."/>
            <person name="Ohm R."/>
            <person name="Martin F."/>
            <person name="Silar P."/>
            <person name="Natvig D."/>
            <person name="Lalanne C."/>
            <person name="Gautier V."/>
            <person name="Ament-Velasquez S.L."/>
            <person name="Kruys A."/>
            <person name="Hutchinson M.I."/>
            <person name="Powell A.J."/>
            <person name="Barry K."/>
            <person name="Miller A.N."/>
            <person name="Grigoriev I.V."/>
            <person name="Debuchy R."/>
            <person name="Gladieux P."/>
            <person name="Thoren M.H."/>
            <person name="Johannesson H."/>
        </authorList>
    </citation>
    <scope>NUCLEOTIDE SEQUENCE</scope>
    <source>
        <strain evidence="2">CBS 560.94</strain>
    </source>
</reference>
<dbReference type="GeneID" id="87866878"/>
<gene>
    <name evidence="2" type="ORF">B0H65DRAFT_550327</name>
</gene>
<evidence type="ECO:0000313" key="3">
    <source>
        <dbReference type="Proteomes" id="UP001278500"/>
    </source>
</evidence>
<feature type="region of interest" description="Disordered" evidence="1">
    <location>
        <begin position="231"/>
        <end position="258"/>
    </location>
</feature>
<dbReference type="Proteomes" id="UP001278500">
    <property type="component" value="Unassembled WGS sequence"/>
</dbReference>
<comment type="caution">
    <text evidence="2">The sequence shown here is derived from an EMBL/GenBank/DDBJ whole genome shotgun (WGS) entry which is preliminary data.</text>
</comment>
<name>A0AAE0JDG7_9PEZI</name>
<dbReference type="RefSeq" id="XP_062680952.1">
    <property type="nucleotide sequence ID" value="XM_062829724.1"/>
</dbReference>
<proteinExistence type="predicted"/>
<sequence length="470" mass="54381">MSTLNDSSTHAAEPKKATETQFINIRKLLSNDYAEIIEQIRRCPLEVLNKDEGYFLRTMVRDKNRQRLEKLGSSFRFGVPEADARRIFIDEHTYDKAQGILEREMVILDELRKELGIYVPRRANNNQYFRLANVFAYMNGLAEEVMELKGEVNTSTKTTLARIKFYVTMRKKQVEISVNAPVLCQDVQKWYGVEGRFRERFTDEEAERLFEAEKDKYFELRRELESAPITPSSLSLSSQNIKISTPNDSSTHTAEPKKATKDQFHRIWKIYAKFYPDVVQKIEDSPALDTTEKHLLCTRLRERIEKRYKSLGEIFSFDGPAKEASPEFIERHTFDEAEDLFEEEMAWHNGLKEVLGMDEAPGIVDANPVWRRAAPEQYMVINQLFEAIDTLEEQMRKPKGGLDEGTRIKLATNKFYAAMRREKLGITEIECTPAHGPLSSHNDATHKFHLPGGHSFRNSSLSSRSFYLSP</sequence>
<protein>
    <submittedName>
        <fullName evidence="2">Uncharacterized protein</fullName>
    </submittedName>
</protein>
<dbReference type="EMBL" id="JAUEPP010000005">
    <property type="protein sequence ID" value="KAK3343159.1"/>
    <property type="molecule type" value="Genomic_DNA"/>
</dbReference>
<organism evidence="2 3">
    <name type="scientific">Neurospora tetraspora</name>
    <dbReference type="NCBI Taxonomy" id="94610"/>
    <lineage>
        <taxon>Eukaryota</taxon>
        <taxon>Fungi</taxon>
        <taxon>Dikarya</taxon>
        <taxon>Ascomycota</taxon>
        <taxon>Pezizomycotina</taxon>
        <taxon>Sordariomycetes</taxon>
        <taxon>Sordariomycetidae</taxon>
        <taxon>Sordariales</taxon>
        <taxon>Sordariaceae</taxon>
        <taxon>Neurospora</taxon>
    </lineage>
</organism>
<feature type="compositionally biased region" description="Polar residues" evidence="1">
    <location>
        <begin position="231"/>
        <end position="253"/>
    </location>
</feature>
<keyword evidence="3" id="KW-1185">Reference proteome</keyword>
<dbReference type="AlphaFoldDB" id="A0AAE0JDG7"/>
<accession>A0AAE0JDG7</accession>
<evidence type="ECO:0000313" key="2">
    <source>
        <dbReference type="EMBL" id="KAK3343159.1"/>
    </source>
</evidence>